<evidence type="ECO:0000256" key="8">
    <source>
        <dbReference type="ARBA" id="ARBA00039168"/>
    </source>
</evidence>
<feature type="transmembrane region" description="Helical" evidence="10">
    <location>
        <begin position="59"/>
        <end position="78"/>
    </location>
</feature>
<feature type="transmembrane region" description="Helical" evidence="10">
    <location>
        <begin position="6"/>
        <end position="23"/>
    </location>
</feature>
<evidence type="ECO:0000313" key="11">
    <source>
        <dbReference type="EMBL" id="HIU53932.1"/>
    </source>
</evidence>
<keyword evidence="4 9" id="KW-0812">Transmembrane</keyword>
<dbReference type="GO" id="GO:0005886">
    <property type="term" value="C:plasma membrane"/>
    <property type="evidence" value="ECO:0007669"/>
    <property type="project" value="UniProtKB-SubCell"/>
</dbReference>
<reference evidence="11" key="1">
    <citation type="submission" date="2020-10" db="EMBL/GenBank/DDBJ databases">
        <authorList>
            <person name="Gilroy R."/>
        </authorList>
    </citation>
    <scope>NUCLEOTIDE SEQUENCE</scope>
    <source>
        <strain evidence="11">ChiW3-316</strain>
    </source>
</reference>
<dbReference type="InterPro" id="IPR045324">
    <property type="entry name" value="Small_multidrug_res"/>
</dbReference>
<accession>A0A9D1SBW8</accession>
<dbReference type="InterPro" id="IPR037185">
    <property type="entry name" value="EmrE-like"/>
</dbReference>
<evidence type="ECO:0000256" key="9">
    <source>
        <dbReference type="RuleBase" id="RU003942"/>
    </source>
</evidence>
<feature type="transmembrane region" description="Helical" evidence="10">
    <location>
        <begin position="85"/>
        <end position="103"/>
    </location>
</feature>
<organism evidence="11 12">
    <name type="scientific">Candidatus Scatocola faecipullorum</name>
    <dbReference type="NCBI Taxonomy" id="2840917"/>
    <lineage>
        <taxon>Bacteria</taxon>
        <taxon>Pseudomonadati</taxon>
        <taxon>Pseudomonadota</taxon>
        <taxon>Alphaproteobacteria</taxon>
        <taxon>Rhodospirillales</taxon>
        <taxon>Rhodospirillaceae</taxon>
        <taxon>Rhodospirillaceae incertae sedis</taxon>
        <taxon>Candidatus Scatocola</taxon>
    </lineage>
</organism>
<dbReference type="PANTHER" id="PTHR30561">
    <property type="entry name" value="SMR FAMILY PROTON-DEPENDENT DRUG EFFLUX TRANSPORTER SUGE"/>
    <property type="match status" value="1"/>
</dbReference>
<dbReference type="Proteomes" id="UP000824107">
    <property type="component" value="Unassembled WGS sequence"/>
</dbReference>
<dbReference type="Gene3D" id="1.10.3730.20">
    <property type="match status" value="1"/>
</dbReference>
<comment type="subcellular location">
    <subcellularLocation>
        <location evidence="1 9">Cell membrane</location>
        <topology evidence="1 9">Multi-pass membrane protein</topology>
    </subcellularLocation>
</comment>
<proteinExistence type="inferred from homology"/>
<protein>
    <recommendedName>
        <fullName evidence="8">Guanidinium exporter</fullName>
    </recommendedName>
</protein>
<evidence type="ECO:0000256" key="7">
    <source>
        <dbReference type="ARBA" id="ARBA00038151"/>
    </source>
</evidence>
<dbReference type="InterPro" id="IPR000390">
    <property type="entry name" value="Small_drug/metabolite_transptr"/>
</dbReference>
<dbReference type="Pfam" id="PF00893">
    <property type="entry name" value="Multi_Drug_Res"/>
    <property type="match status" value="1"/>
</dbReference>
<feature type="transmembrane region" description="Helical" evidence="10">
    <location>
        <begin position="30"/>
        <end position="53"/>
    </location>
</feature>
<evidence type="ECO:0000256" key="3">
    <source>
        <dbReference type="ARBA" id="ARBA00022475"/>
    </source>
</evidence>
<keyword evidence="6 10" id="KW-0472">Membrane</keyword>
<sequence>MGWIYVFVASALEILGVVGLKLFSRRKSLFNLALFSGGFALSYLFLYFSLAYLDMSIAYAAWMGLGTAGAVIINMVFFGESRKMSRIVGVGLIVIGVVGLKMVS</sequence>
<dbReference type="SUPFAM" id="SSF103481">
    <property type="entry name" value="Multidrug resistance efflux transporter EmrE"/>
    <property type="match status" value="1"/>
</dbReference>
<gene>
    <name evidence="11" type="ORF">IAD20_07630</name>
</gene>
<keyword evidence="3" id="KW-1003">Cell membrane</keyword>
<comment type="similarity">
    <text evidence="7">Belongs to the drug/metabolite transporter (DMT) superfamily. Small multidrug resistance (SMR) (TC 2.A.7.1) family. Gdx/SugE subfamily.</text>
</comment>
<comment type="caution">
    <text evidence="11">The sequence shown here is derived from an EMBL/GenBank/DDBJ whole genome shotgun (WGS) entry which is preliminary data.</text>
</comment>
<evidence type="ECO:0000256" key="5">
    <source>
        <dbReference type="ARBA" id="ARBA00022989"/>
    </source>
</evidence>
<evidence type="ECO:0000256" key="2">
    <source>
        <dbReference type="ARBA" id="ARBA00022448"/>
    </source>
</evidence>
<keyword evidence="5 10" id="KW-1133">Transmembrane helix</keyword>
<evidence type="ECO:0000256" key="4">
    <source>
        <dbReference type="ARBA" id="ARBA00022692"/>
    </source>
</evidence>
<evidence type="ECO:0000256" key="6">
    <source>
        <dbReference type="ARBA" id="ARBA00023136"/>
    </source>
</evidence>
<evidence type="ECO:0000313" key="12">
    <source>
        <dbReference type="Proteomes" id="UP000824107"/>
    </source>
</evidence>
<dbReference type="AlphaFoldDB" id="A0A9D1SBW8"/>
<dbReference type="EMBL" id="DVNC01000051">
    <property type="protein sequence ID" value="HIU53932.1"/>
    <property type="molecule type" value="Genomic_DNA"/>
</dbReference>
<keyword evidence="2" id="KW-0813">Transport</keyword>
<evidence type="ECO:0000256" key="1">
    <source>
        <dbReference type="ARBA" id="ARBA00004651"/>
    </source>
</evidence>
<reference evidence="11" key="2">
    <citation type="journal article" date="2021" name="PeerJ">
        <title>Extensive microbial diversity within the chicken gut microbiome revealed by metagenomics and culture.</title>
        <authorList>
            <person name="Gilroy R."/>
            <person name="Ravi A."/>
            <person name="Getino M."/>
            <person name="Pursley I."/>
            <person name="Horton D.L."/>
            <person name="Alikhan N.F."/>
            <person name="Baker D."/>
            <person name="Gharbi K."/>
            <person name="Hall N."/>
            <person name="Watson M."/>
            <person name="Adriaenssens E.M."/>
            <person name="Foster-Nyarko E."/>
            <person name="Jarju S."/>
            <person name="Secka A."/>
            <person name="Antonio M."/>
            <person name="Oren A."/>
            <person name="Chaudhuri R.R."/>
            <person name="La Ragione R."/>
            <person name="Hildebrand F."/>
            <person name="Pallen M.J."/>
        </authorList>
    </citation>
    <scope>NUCLEOTIDE SEQUENCE</scope>
    <source>
        <strain evidence="11">ChiW3-316</strain>
    </source>
</reference>
<dbReference type="PANTHER" id="PTHR30561:SF0">
    <property type="entry name" value="GUANIDINIUM EXPORTER"/>
    <property type="match status" value="1"/>
</dbReference>
<evidence type="ECO:0000256" key="10">
    <source>
        <dbReference type="SAM" id="Phobius"/>
    </source>
</evidence>
<name>A0A9D1SBW8_9PROT</name>
<dbReference type="GO" id="GO:0022857">
    <property type="term" value="F:transmembrane transporter activity"/>
    <property type="evidence" value="ECO:0007669"/>
    <property type="project" value="InterPro"/>
</dbReference>